<dbReference type="EMBL" id="JAGSND010000002">
    <property type="protein sequence ID" value="MBR0597270.1"/>
    <property type="molecule type" value="Genomic_DNA"/>
</dbReference>
<keyword evidence="6 9" id="KW-1133">Transmembrane helix</keyword>
<comment type="caution">
    <text evidence="10">The sequence shown here is derived from an EMBL/GenBank/DDBJ whole genome shotgun (WGS) entry which is preliminary data.</text>
</comment>
<dbReference type="Proteomes" id="UP000675664">
    <property type="component" value="Unassembled WGS sequence"/>
</dbReference>
<comment type="subcellular location">
    <subcellularLocation>
        <location evidence="9">Cell membrane</location>
        <topology evidence="9">Single-pass membrane protein</topology>
    </subcellularLocation>
    <subcellularLocation>
        <location evidence="1">Membrane</location>
    </subcellularLocation>
</comment>
<proteinExistence type="inferred from homology"/>
<comment type="function">
    <text evidence="9">Essential subunit of the Sec protein translocation channel SecYEG. Clamps together the 2 halves of SecY. May contact the channel plug during translocation.</text>
</comment>
<dbReference type="RefSeq" id="WP_227017395.1">
    <property type="nucleotide sequence ID" value="NZ_JAGSND010000002.1"/>
</dbReference>
<sequence length="80" mass="9092">MEKEKTKKPVPAVNKKPKVSMREYFKGIRTETKKVVWPTRKELVSYTGVVLLTCFVLGLGIWVVDSAFLAALKYALNISF</sequence>
<name>A0A8J7W140_9FIRM</name>
<dbReference type="GO" id="GO:0006605">
    <property type="term" value="P:protein targeting"/>
    <property type="evidence" value="ECO:0007669"/>
    <property type="project" value="UniProtKB-UniRule"/>
</dbReference>
<evidence type="ECO:0000313" key="10">
    <source>
        <dbReference type="EMBL" id="MBR0597270.1"/>
    </source>
</evidence>
<dbReference type="InterPro" id="IPR001901">
    <property type="entry name" value="Translocase_SecE/Sec61-g"/>
</dbReference>
<dbReference type="HAMAP" id="MF_00422">
    <property type="entry name" value="SecE"/>
    <property type="match status" value="1"/>
</dbReference>
<evidence type="ECO:0000256" key="2">
    <source>
        <dbReference type="ARBA" id="ARBA00022448"/>
    </source>
</evidence>
<keyword evidence="2 9" id="KW-0813">Transport</keyword>
<keyword evidence="11" id="KW-1185">Reference proteome</keyword>
<dbReference type="PRINTS" id="PR01650">
    <property type="entry name" value="SECETRNLCASE"/>
</dbReference>
<evidence type="ECO:0000256" key="5">
    <source>
        <dbReference type="ARBA" id="ARBA00022927"/>
    </source>
</evidence>
<organism evidence="10 11">
    <name type="scientific">Sinanaerobacter chloroacetimidivorans</name>
    <dbReference type="NCBI Taxonomy" id="2818044"/>
    <lineage>
        <taxon>Bacteria</taxon>
        <taxon>Bacillati</taxon>
        <taxon>Bacillota</taxon>
        <taxon>Clostridia</taxon>
        <taxon>Peptostreptococcales</taxon>
        <taxon>Anaerovoracaceae</taxon>
        <taxon>Sinanaerobacter</taxon>
    </lineage>
</organism>
<evidence type="ECO:0000256" key="3">
    <source>
        <dbReference type="ARBA" id="ARBA00022475"/>
    </source>
</evidence>
<dbReference type="PROSITE" id="PS01067">
    <property type="entry name" value="SECE_SEC61G"/>
    <property type="match status" value="1"/>
</dbReference>
<evidence type="ECO:0000256" key="6">
    <source>
        <dbReference type="ARBA" id="ARBA00022989"/>
    </source>
</evidence>
<dbReference type="PANTHER" id="PTHR33910">
    <property type="entry name" value="PROTEIN TRANSLOCASE SUBUNIT SECE"/>
    <property type="match status" value="1"/>
</dbReference>
<dbReference type="PANTHER" id="PTHR33910:SF1">
    <property type="entry name" value="PROTEIN TRANSLOCASE SUBUNIT SECE"/>
    <property type="match status" value="1"/>
</dbReference>
<keyword evidence="7 9" id="KW-0811">Translocation</keyword>
<accession>A0A8J7W140</accession>
<dbReference type="Pfam" id="PF00584">
    <property type="entry name" value="SecE"/>
    <property type="match status" value="1"/>
</dbReference>
<feature type="transmembrane region" description="Helical" evidence="9">
    <location>
        <begin position="43"/>
        <end position="64"/>
    </location>
</feature>
<evidence type="ECO:0000256" key="1">
    <source>
        <dbReference type="ARBA" id="ARBA00004370"/>
    </source>
</evidence>
<dbReference type="InterPro" id="IPR005807">
    <property type="entry name" value="SecE_bac"/>
</dbReference>
<evidence type="ECO:0000256" key="8">
    <source>
        <dbReference type="ARBA" id="ARBA00023136"/>
    </source>
</evidence>
<keyword evidence="5 9" id="KW-0653">Protein transport</keyword>
<protein>
    <recommendedName>
        <fullName evidence="9">Protein translocase subunit SecE</fullName>
    </recommendedName>
</protein>
<keyword evidence="3 9" id="KW-1003">Cell membrane</keyword>
<dbReference type="GO" id="GO:0065002">
    <property type="term" value="P:intracellular protein transmembrane transport"/>
    <property type="evidence" value="ECO:0007669"/>
    <property type="project" value="UniProtKB-UniRule"/>
</dbReference>
<keyword evidence="4 9" id="KW-0812">Transmembrane</keyword>
<comment type="similarity">
    <text evidence="9">Belongs to the SecE/SEC61-gamma family.</text>
</comment>
<dbReference type="Gene3D" id="1.20.5.1030">
    <property type="entry name" value="Preprotein translocase secy subunit"/>
    <property type="match status" value="1"/>
</dbReference>
<evidence type="ECO:0000256" key="9">
    <source>
        <dbReference type="HAMAP-Rule" id="MF_00422"/>
    </source>
</evidence>
<evidence type="ECO:0000256" key="7">
    <source>
        <dbReference type="ARBA" id="ARBA00023010"/>
    </source>
</evidence>
<dbReference type="GO" id="GO:0043952">
    <property type="term" value="P:protein transport by the Sec complex"/>
    <property type="evidence" value="ECO:0007669"/>
    <property type="project" value="UniProtKB-UniRule"/>
</dbReference>
<dbReference type="GO" id="GO:0005886">
    <property type="term" value="C:plasma membrane"/>
    <property type="evidence" value="ECO:0007669"/>
    <property type="project" value="UniProtKB-SubCell"/>
</dbReference>
<dbReference type="NCBIfam" id="TIGR00964">
    <property type="entry name" value="secE_bact"/>
    <property type="match status" value="1"/>
</dbReference>
<evidence type="ECO:0000256" key="4">
    <source>
        <dbReference type="ARBA" id="ARBA00022692"/>
    </source>
</evidence>
<dbReference type="GO" id="GO:0008320">
    <property type="term" value="F:protein transmembrane transporter activity"/>
    <property type="evidence" value="ECO:0007669"/>
    <property type="project" value="UniProtKB-UniRule"/>
</dbReference>
<comment type="subunit">
    <text evidence="9">Component of the Sec protein translocase complex. Heterotrimer consisting of SecY, SecE and SecG subunits. The heterotrimers can form oligomers, although 1 heterotrimer is thought to be able to translocate proteins. Interacts with the ribosome. Interacts with SecDF, and other proteins may be involved. Interacts with SecA.</text>
</comment>
<reference evidence="10" key="1">
    <citation type="submission" date="2021-04" db="EMBL/GenBank/DDBJ databases">
        <title>Sinoanaerobacter chloroacetimidivorans sp. nov., an obligate anaerobic bacterium isolated from anaerobic sludge.</title>
        <authorList>
            <person name="Bao Y."/>
        </authorList>
    </citation>
    <scope>NUCLEOTIDE SEQUENCE</scope>
    <source>
        <strain evidence="10">BAD-6</strain>
    </source>
</reference>
<keyword evidence="8 9" id="KW-0472">Membrane</keyword>
<dbReference type="AlphaFoldDB" id="A0A8J7W140"/>
<evidence type="ECO:0000313" key="11">
    <source>
        <dbReference type="Proteomes" id="UP000675664"/>
    </source>
</evidence>
<dbReference type="InterPro" id="IPR038379">
    <property type="entry name" value="SecE_sf"/>
</dbReference>
<gene>
    <name evidence="9 10" type="primary">secE</name>
    <name evidence="10" type="ORF">KCX82_05260</name>
</gene>
<reference evidence="10" key="2">
    <citation type="submission" date="2021-04" db="EMBL/GenBank/DDBJ databases">
        <authorList>
            <person name="Liu J."/>
        </authorList>
    </citation>
    <scope>NUCLEOTIDE SEQUENCE</scope>
    <source>
        <strain evidence="10">BAD-6</strain>
    </source>
</reference>
<dbReference type="GO" id="GO:0009306">
    <property type="term" value="P:protein secretion"/>
    <property type="evidence" value="ECO:0007669"/>
    <property type="project" value="UniProtKB-UniRule"/>
</dbReference>